<keyword evidence="1" id="KW-0677">Repeat</keyword>
<dbReference type="InterPro" id="IPR012677">
    <property type="entry name" value="Nucleotide-bd_a/b_plait_sf"/>
</dbReference>
<dbReference type="AlphaFoldDB" id="A0A1W0X116"/>
<evidence type="ECO:0000313" key="6">
    <source>
        <dbReference type="EMBL" id="OQV21131.1"/>
    </source>
</evidence>
<evidence type="ECO:0000259" key="5">
    <source>
        <dbReference type="PROSITE" id="PS50102"/>
    </source>
</evidence>
<evidence type="ECO:0000256" key="4">
    <source>
        <dbReference type="SAM" id="MobiDB-lite"/>
    </source>
</evidence>
<name>A0A1W0X116_HYPEX</name>
<dbReference type="SMART" id="SM00360">
    <property type="entry name" value="RRM"/>
    <property type="match status" value="2"/>
</dbReference>
<evidence type="ECO:0000256" key="3">
    <source>
        <dbReference type="PROSITE-ProRule" id="PRU00176"/>
    </source>
</evidence>
<evidence type="ECO:0000256" key="1">
    <source>
        <dbReference type="ARBA" id="ARBA00022737"/>
    </source>
</evidence>
<dbReference type="InterPro" id="IPR035979">
    <property type="entry name" value="RBD_domain_sf"/>
</dbReference>
<feature type="domain" description="RRM" evidence="5">
    <location>
        <begin position="106"/>
        <end position="183"/>
    </location>
</feature>
<evidence type="ECO:0000313" key="7">
    <source>
        <dbReference type="Proteomes" id="UP000192578"/>
    </source>
</evidence>
<accession>A0A1W0X116</accession>
<dbReference type="SUPFAM" id="SSF54928">
    <property type="entry name" value="RNA-binding domain, RBD"/>
    <property type="match status" value="2"/>
</dbReference>
<dbReference type="GO" id="GO:0003729">
    <property type="term" value="F:mRNA binding"/>
    <property type="evidence" value="ECO:0007669"/>
    <property type="project" value="TreeGrafter"/>
</dbReference>
<organism evidence="6 7">
    <name type="scientific">Hypsibius exemplaris</name>
    <name type="common">Freshwater tardigrade</name>
    <dbReference type="NCBI Taxonomy" id="2072580"/>
    <lineage>
        <taxon>Eukaryota</taxon>
        <taxon>Metazoa</taxon>
        <taxon>Ecdysozoa</taxon>
        <taxon>Tardigrada</taxon>
        <taxon>Eutardigrada</taxon>
        <taxon>Parachela</taxon>
        <taxon>Hypsibioidea</taxon>
        <taxon>Hypsibiidae</taxon>
        <taxon>Hypsibius</taxon>
    </lineage>
</organism>
<dbReference type="GO" id="GO:0006417">
    <property type="term" value="P:regulation of translation"/>
    <property type="evidence" value="ECO:0007669"/>
    <property type="project" value="TreeGrafter"/>
</dbReference>
<feature type="compositionally biased region" description="Low complexity" evidence="4">
    <location>
        <begin position="422"/>
        <end position="436"/>
    </location>
</feature>
<protein>
    <submittedName>
        <fullName evidence="6">Nuclear polyadenylated RNA-binding protein 4</fullName>
    </submittedName>
</protein>
<dbReference type="OrthoDB" id="1875751at2759"/>
<dbReference type="InterPro" id="IPR000504">
    <property type="entry name" value="RRM_dom"/>
</dbReference>
<dbReference type="EMBL" id="MTYJ01000025">
    <property type="protein sequence ID" value="OQV21131.1"/>
    <property type="molecule type" value="Genomic_DNA"/>
</dbReference>
<proteinExistence type="predicted"/>
<dbReference type="PANTHER" id="PTHR48032:SF6">
    <property type="entry name" value="RNA-BINDING (RRM_RBD_RNP MOTIFS) FAMILY PROTEIN"/>
    <property type="match status" value="1"/>
</dbReference>
<gene>
    <name evidence="6" type="ORF">BV898_04894</name>
</gene>
<feature type="compositionally biased region" description="Basic residues" evidence="4">
    <location>
        <begin position="441"/>
        <end position="450"/>
    </location>
</feature>
<dbReference type="PROSITE" id="PS50102">
    <property type="entry name" value="RRM"/>
    <property type="match status" value="2"/>
</dbReference>
<feature type="region of interest" description="Disordered" evidence="4">
    <location>
        <begin position="417"/>
        <end position="474"/>
    </location>
</feature>
<keyword evidence="7" id="KW-1185">Reference proteome</keyword>
<dbReference type="PANTHER" id="PTHR48032">
    <property type="entry name" value="RNA-BINDING PROTEIN MUSASHI HOMOLOG RBP6"/>
    <property type="match status" value="1"/>
</dbReference>
<comment type="caution">
    <text evidence="6">The sequence shown here is derived from an EMBL/GenBank/DDBJ whole genome shotgun (WGS) entry which is preliminary data.</text>
</comment>
<feature type="domain" description="RRM" evidence="5">
    <location>
        <begin position="4"/>
        <end position="83"/>
    </location>
</feature>
<keyword evidence="2 3" id="KW-0694">RNA-binding</keyword>
<sequence length="474" mass="51886">MDAKKCFVGGLTRGTSVDTLVEHFTRFGTVKDVVIPTGPEDGVARGFAFITFNQESEANSAKQAPSSEHILDGKQVDVKPCQDRRRMHPGGYFPRPNEKTGDLDPKKIFIGGLPPETTEEGLRNVFSAYGDVVHIALMQDHNSGRPKGFGFITFASTDACDQLVKEHFVDYLDKKIEIKRAIISRHIQYNPSRMDWTPPSGNRNGGYRYIPRGAGNASGYVGNRGEGSYGGDNPATNQYRRTVNNGNDAFTYRNSVYNTDYQYRLLNVNKGYYPQNQWQQQQPPPTSSYGHHNQVEYSPEMYNSAGYMGYAPFDSNMGMPYVYPLPYQGMEAYKPMMGGDQPQQEYHHQALMTHMNLTAFMPLSPNSLPSQPAVPAMVSPPLSIIHMQGSGVSSGRIGSAGSGSGVAGLYQNGVGPTQFQYNNSSHGNGNNNNHASGGHGAPRKQHHAHRTSPPGRGPGRMTGTGDSVSGVSYK</sequence>
<dbReference type="Gene3D" id="3.30.70.330">
    <property type="match status" value="2"/>
</dbReference>
<dbReference type="Pfam" id="PF00076">
    <property type="entry name" value="RRM_1"/>
    <property type="match status" value="2"/>
</dbReference>
<evidence type="ECO:0000256" key="2">
    <source>
        <dbReference type="ARBA" id="ARBA00022884"/>
    </source>
</evidence>
<reference evidence="7" key="1">
    <citation type="submission" date="2017-01" db="EMBL/GenBank/DDBJ databases">
        <title>Comparative genomics of anhydrobiosis in the tardigrade Hypsibius dujardini.</title>
        <authorList>
            <person name="Yoshida Y."/>
            <person name="Koutsovoulos G."/>
            <person name="Laetsch D."/>
            <person name="Stevens L."/>
            <person name="Kumar S."/>
            <person name="Horikawa D."/>
            <person name="Ishino K."/>
            <person name="Komine S."/>
            <person name="Tomita M."/>
            <person name="Blaxter M."/>
            <person name="Arakawa K."/>
        </authorList>
    </citation>
    <scope>NUCLEOTIDE SEQUENCE [LARGE SCALE GENOMIC DNA]</scope>
    <source>
        <strain evidence="7">Z151</strain>
    </source>
</reference>
<dbReference type="Proteomes" id="UP000192578">
    <property type="component" value="Unassembled WGS sequence"/>
</dbReference>